<protein>
    <submittedName>
        <fullName evidence="1">Uncharacterized protein</fullName>
    </submittedName>
</protein>
<accession>A0ACB9SIZ2</accession>
<proteinExistence type="predicted"/>
<organism evidence="1 2">
    <name type="scientific">Holotrichia oblita</name>
    <name type="common">Chafer beetle</name>
    <dbReference type="NCBI Taxonomy" id="644536"/>
    <lineage>
        <taxon>Eukaryota</taxon>
        <taxon>Metazoa</taxon>
        <taxon>Ecdysozoa</taxon>
        <taxon>Arthropoda</taxon>
        <taxon>Hexapoda</taxon>
        <taxon>Insecta</taxon>
        <taxon>Pterygota</taxon>
        <taxon>Neoptera</taxon>
        <taxon>Endopterygota</taxon>
        <taxon>Coleoptera</taxon>
        <taxon>Polyphaga</taxon>
        <taxon>Scarabaeiformia</taxon>
        <taxon>Scarabaeidae</taxon>
        <taxon>Melolonthinae</taxon>
        <taxon>Holotrichia</taxon>
    </lineage>
</organism>
<sequence length="615" mass="71160">MGKNHRHKKFLKSEKAKIKLKNKIKFLPKGQNITDLSFKIKPIVLTEQLKSKENQVLSSRKLNLKEILNRMTHHNVNIKCENCQQLKELLHGENQDFLKQNLAGILKKLCPLILDVESRVRHEAIKVIKEILKSSASIDISSFFDILSSILRCAMTHIDLNVQEDSLYFLDCLLETVPDLIATDSHKILSNFFTLISKLKSDSKNARVLSENLKSKYTAVKWRIKVMLRLKMILEAVFKQNCIELNSSDNIAKTIDVRKSNFAPIYSNAFDYLKQKNSRISIEIENMENYIDTLLPLLQETWLEVAPSNVTTAIDGKTGNTIIKNEVANVLHCVLSIFYFLFKLAEAIDKESDTKMCLKFKSEAYFTFLNNILSSFPFSGAQEKKHEIFGVNNDIKCTEENLLICYLFSVQYRNIRGRQILYAEKVLCYLAHCVNMFSRNKEYANNKMIFTSALKIILERNLICWKQADLDFESLIGNVVEYYFKTANYNSEIDLLILLFSAINDRSEKQMLIAEKSCNYLLKDKIPSEILDFLLLMVKKEVSPIQNCLRNKLKEILDNIKRIEIDGLDLEFIKIVRILCLYHYVPLTPQDIVTLKQFSANNAEYRSNIECIICT</sequence>
<name>A0ACB9SIZ2_HOLOL</name>
<gene>
    <name evidence="1" type="ORF">MML48_9g00001938</name>
</gene>
<dbReference type="EMBL" id="CM043023">
    <property type="protein sequence ID" value="KAI4454773.1"/>
    <property type="molecule type" value="Genomic_DNA"/>
</dbReference>
<reference evidence="1" key="1">
    <citation type="submission" date="2022-04" db="EMBL/GenBank/DDBJ databases">
        <title>Chromosome-scale genome assembly of Holotrichia oblita Faldermann.</title>
        <authorList>
            <person name="Rongchong L."/>
        </authorList>
    </citation>
    <scope>NUCLEOTIDE SEQUENCE</scope>
    <source>
        <strain evidence="1">81SQS9</strain>
    </source>
</reference>
<keyword evidence="2" id="KW-1185">Reference proteome</keyword>
<comment type="caution">
    <text evidence="1">The sequence shown here is derived from an EMBL/GenBank/DDBJ whole genome shotgun (WGS) entry which is preliminary data.</text>
</comment>
<evidence type="ECO:0000313" key="1">
    <source>
        <dbReference type="EMBL" id="KAI4454773.1"/>
    </source>
</evidence>
<evidence type="ECO:0000313" key="2">
    <source>
        <dbReference type="Proteomes" id="UP001056778"/>
    </source>
</evidence>
<dbReference type="Proteomes" id="UP001056778">
    <property type="component" value="Chromosome 9"/>
</dbReference>